<feature type="chain" id="PRO_5032639944" description="Inositol polyphosphate-related phosphatase domain-containing protein" evidence="1">
    <location>
        <begin position="19"/>
        <end position="513"/>
    </location>
</feature>
<dbReference type="SUPFAM" id="SSF56219">
    <property type="entry name" value="DNase I-like"/>
    <property type="match status" value="1"/>
</dbReference>
<gene>
    <name evidence="2" type="ORF">SNAT2548_LOCUS17225</name>
</gene>
<evidence type="ECO:0000313" key="3">
    <source>
        <dbReference type="Proteomes" id="UP000604046"/>
    </source>
</evidence>
<organism evidence="2 3">
    <name type="scientific">Symbiodinium natans</name>
    <dbReference type="NCBI Taxonomy" id="878477"/>
    <lineage>
        <taxon>Eukaryota</taxon>
        <taxon>Sar</taxon>
        <taxon>Alveolata</taxon>
        <taxon>Dinophyceae</taxon>
        <taxon>Suessiales</taxon>
        <taxon>Symbiodiniaceae</taxon>
        <taxon>Symbiodinium</taxon>
    </lineage>
</organism>
<protein>
    <recommendedName>
        <fullName evidence="4">Inositol polyphosphate-related phosphatase domain-containing protein</fullName>
    </recommendedName>
</protein>
<dbReference type="OrthoDB" id="10445149at2759"/>
<keyword evidence="3" id="KW-1185">Reference proteome</keyword>
<evidence type="ECO:0000313" key="2">
    <source>
        <dbReference type="EMBL" id="CAE7329104.1"/>
    </source>
</evidence>
<proteinExistence type="predicted"/>
<feature type="signal peptide" evidence="1">
    <location>
        <begin position="1"/>
        <end position="18"/>
    </location>
</feature>
<name>A0A812PBV2_9DINO</name>
<evidence type="ECO:0008006" key="4">
    <source>
        <dbReference type="Google" id="ProtNLM"/>
    </source>
</evidence>
<sequence length="513" mass="57368">MSRFFAGILLLFCWTATAIRTDSDEIDSDGANMKIWVYTLNLGKLGQQEDSIAGMVDSILLVAGLQSVKLVSVNFQEAPSDKDFLIRPPVAGWRVIRTRHLCSEGLHALKIRCDFALFSFLYIRDYRRLREAPVDGDIRGVRTLHFTKAHLRDLRATDAVDDKYAEACGGADESNELPENYWGGVLNTDGPGGHGADMDVLKAAQRCHAVAVEHEDTFGVSAKASLITRYRLTFVAEGRNRVADFVVSTSHFGKIPDSKEMFKLSSRSQELGEAMDALGVVNDNHTVPTFMTGDWNFRMVPFDDLKKLANFSGLQYTGPVLSMVAGKMRYGWVNQSPMRDGVAYEETHVAAVALDPLNAPKLRLLQEVEGFDQLYKHFATASKRMPTCRFKEGKNRPSAFRDVPVMVFDGDANTTTFRPSEDFLSTEDGKWSTFKREGYDLVKEDKSKFQSFSRSKPAKELVTRLPSQCDQIFWSNGIQMLSMGPAMDVLGLAFDAMLESDHNMLELRAELSL</sequence>
<reference evidence="2" key="1">
    <citation type="submission" date="2021-02" db="EMBL/GenBank/DDBJ databases">
        <authorList>
            <person name="Dougan E. K."/>
            <person name="Rhodes N."/>
            <person name="Thang M."/>
            <person name="Chan C."/>
        </authorList>
    </citation>
    <scope>NUCLEOTIDE SEQUENCE</scope>
</reference>
<keyword evidence="1" id="KW-0732">Signal</keyword>
<evidence type="ECO:0000256" key="1">
    <source>
        <dbReference type="SAM" id="SignalP"/>
    </source>
</evidence>
<accession>A0A812PBV2</accession>
<dbReference type="EMBL" id="CAJNDS010002104">
    <property type="protein sequence ID" value="CAE7329104.1"/>
    <property type="molecule type" value="Genomic_DNA"/>
</dbReference>
<dbReference type="InterPro" id="IPR036691">
    <property type="entry name" value="Endo/exonu/phosph_ase_sf"/>
</dbReference>
<dbReference type="Proteomes" id="UP000604046">
    <property type="component" value="Unassembled WGS sequence"/>
</dbReference>
<dbReference type="AlphaFoldDB" id="A0A812PBV2"/>
<comment type="caution">
    <text evidence="2">The sequence shown here is derived from an EMBL/GenBank/DDBJ whole genome shotgun (WGS) entry which is preliminary data.</text>
</comment>